<evidence type="ECO:0000313" key="2">
    <source>
        <dbReference type="Proteomes" id="UP000076502"/>
    </source>
</evidence>
<dbReference type="EMBL" id="KQ434923">
    <property type="protein sequence ID" value="KZC11516.1"/>
    <property type="molecule type" value="Genomic_DNA"/>
</dbReference>
<protein>
    <submittedName>
        <fullName evidence="1">Uncharacterized protein</fullName>
    </submittedName>
</protein>
<evidence type="ECO:0000313" key="1">
    <source>
        <dbReference type="EMBL" id="KZC11516.1"/>
    </source>
</evidence>
<dbReference type="AlphaFoldDB" id="A0A154PI17"/>
<reference evidence="1 2" key="1">
    <citation type="submission" date="2015-07" db="EMBL/GenBank/DDBJ databases">
        <title>The genome of Dufourea novaeangliae.</title>
        <authorList>
            <person name="Pan H."/>
            <person name="Kapheim K."/>
        </authorList>
    </citation>
    <scope>NUCLEOTIDE SEQUENCE [LARGE SCALE GENOMIC DNA]</scope>
    <source>
        <strain evidence="1">0120121106</strain>
        <tissue evidence="1">Whole body</tissue>
    </source>
</reference>
<proteinExistence type="predicted"/>
<name>A0A154PI17_DUFNO</name>
<keyword evidence="2" id="KW-1185">Reference proteome</keyword>
<accession>A0A154PI17</accession>
<gene>
    <name evidence="1" type="ORF">WN55_03075</name>
</gene>
<organism evidence="1 2">
    <name type="scientific">Dufourea novaeangliae</name>
    <name type="common">Sweat bee</name>
    <dbReference type="NCBI Taxonomy" id="178035"/>
    <lineage>
        <taxon>Eukaryota</taxon>
        <taxon>Metazoa</taxon>
        <taxon>Ecdysozoa</taxon>
        <taxon>Arthropoda</taxon>
        <taxon>Hexapoda</taxon>
        <taxon>Insecta</taxon>
        <taxon>Pterygota</taxon>
        <taxon>Neoptera</taxon>
        <taxon>Endopterygota</taxon>
        <taxon>Hymenoptera</taxon>
        <taxon>Apocrita</taxon>
        <taxon>Aculeata</taxon>
        <taxon>Apoidea</taxon>
        <taxon>Anthophila</taxon>
        <taxon>Halictidae</taxon>
        <taxon>Rophitinae</taxon>
        <taxon>Dufourea</taxon>
    </lineage>
</organism>
<sequence>MITGKCVDALPCRSRPTNAALVINDSQSNEKRKRDDRLLVVTNLKRLVERRRAK</sequence>
<dbReference type="Proteomes" id="UP000076502">
    <property type="component" value="Unassembled WGS sequence"/>
</dbReference>